<dbReference type="PANTHER" id="PTHR31272">
    <property type="entry name" value="CYTOCHROME C-TYPE BIOGENESIS PROTEIN HI_1454-RELATED"/>
    <property type="match status" value="1"/>
</dbReference>
<feature type="transmembrane region" description="Helical" evidence="6">
    <location>
        <begin position="89"/>
        <end position="116"/>
    </location>
</feature>
<sequence length="239" mass="25655">MEEVTFFGAFLGGMLAFASPCILPILPGYLSFITGISLEELTEQGRSKRITIQAARQSILFVLGFTIVFTALGTTAAATRGLPPLFLDILGRVAGVVIVIFGLHLIGIITIPFLNYEKRLELGKKRGVLGTLLLGMAFAIGWTPCVGPILSAIYLKAAFTEPTIAQGIFYLLVFSAGIGIPFILSAVFLSSLLPLFKRIKRHMRIVMIITGGLLVIMGGLMIAGVFDLIRLGSLGLLLQ</sequence>
<evidence type="ECO:0000313" key="9">
    <source>
        <dbReference type="Proteomes" id="UP000177876"/>
    </source>
</evidence>
<accession>A0A1F2WGL3</accession>
<dbReference type="InterPro" id="IPR003834">
    <property type="entry name" value="Cyt_c_assmbl_TM_dom"/>
</dbReference>
<evidence type="ECO:0000256" key="4">
    <source>
        <dbReference type="ARBA" id="ARBA00022989"/>
    </source>
</evidence>
<comment type="similarity">
    <text evidence="2">Belongs to the DsbD family.</text>
</comment>
<dbReference type="EMBL" id="MELK01000050">
    <property type="protein sequence ID" value="OFW55926.1"/>
    <property type="molecule type" value="Genomic_DNA"/>
</dbReference>
<evidence type="ECO:0000256" key="6">
    <source>
        <dbReference type="SAM" id="Phobius"/>
    </source>
</evidence>
<evidence type="ECO:0000256" key="3">
    <source>
        <dbReference type="ARBA" id="ARBA00022692"/>
    </source>
</evidence>
<dbReference type="Pfam" id="PF02683">
    <property type="entry name" value="DsbD_TM"/>
    <property type="match status" value="1"/>
</dbReference>
<name>A0A1F2WGL3_9ACTN</name>
<gene>
    <name evidence="8" type="ORF">A2Y75_04150</name>
</gene>
<reference evidence="8 9" key="1">
    <citation type="journal article" date="2016" name="Nat. Commun.">
        <title>Thousands of microbial genomes shed light on interconnected biogeochemical processes in an aquifer system.</title>
        <authorList>
            <person name="Anantharaman K."/>
            <person name="Brown C.T."/>
            <person name="Hug L.A."/>
            <person name="Sharon I."/>
            <person name="Castelle C.J."/>
            <person name="Probst A.J."/>
            <person name="Thomas B.C."/>
            <person name="Singh A."/>
            <person name="Wilkins M.J."/>
            <person name="Karaoz U."/>
            <person name="Brodie E.L."/>
            <person name="Williams K.H."/>
            <person name="Hubbard S.S."/>
            <person name="Banfield J.F."/>
        </authorList>
    </citation>
    <scope>NUCLEOTIDE SEQUENCE [LARGE SCALE GENOMIC DNA]</scope>
</reference>
<feature type="transmembrane region" description="Helical" evidence="6">
    <location>
        <begin position="6"/>
        <end position="38"/>
    </location>
</feature>
<organism evidence="8 9">
    <name type="scientific">Candidatus Solincola sediminis</name>
    <dbReference type="NCBI Taxonomy" id="1797199"/>
    <lineage>
        <taxon>Bacteria</taxon>
        <taxon>Bacillati</taxon>
        <taxon>Actinomycetota</taxon>
        <taxon>Candidatus Geothermincolia</taxon>
        <taxon>Candidatus Geothermincolales</taxon>
        <taxon>Candidatus Geothermincolaceae</taxon>
        <taxon>Candidatus Solincola</taxon>
    </lineage>
</organism>
<dbReference type="PANTHER" id="PTHR31272:SF4">
    <property type="entry name" value="CYTOCHROME C-TYPE BIOGENESIS PROTEIN HI_1454-RELATED"/>
    <property type="match status" value="1"/>
</dbReference>
<dbReference type="STRING" id="1797197.A2Y75_04150"/>
<feature type="transmembrane region" description="Helical" evidence="6">
    <location>
        <begin position="205"/>
        <end position="229"/>
    </location>
</feature>
<keyword evidence="4 6" id="KW-1133">Transmembrane helix</keyword>
<dbReference type="AlphaFoldDB" id="A0A1F2WGL3"/>
<proteinExistence type="inferred from homology"/>
<dbReference type="GO" id="GO:0017004">
    <property type="term" value="P:cytochrome complex assembly"/>
    <property type="evidence" value="ECO:0007669"/>
    <property type="project" value="InterPro"/>
</dbReference>
<evidence type="ECO:0000313" key="8">
    <source>
        <dbReference type="EMBL" id="OFW55926.1"/>
    </source>
</evidence>
<feature type="transmembrane region" description="Helical" evidence="6">
    <location>
        <begin position="167"/>
        <end position="193"/>
    </location>
</feature>
<evidence type="ECO:0000259" key="7">
    <source>
        <dbReference type="Pfam" id="PF02683"/>
    </source>
</evidence>
<dbReference type="InterPro" id="IPR051790">
    <property type="entry name" value="Cytochrome_c-biogenesis_DsbD"/>
</dbReference>
<feature type="transmembrane region" description="Helical" evidence="6">
    <location>
        <begin position="128"/>
        <end position="155"/>
    </location>
</feature>
<keyword evidence="3 6" id="KW-0812">Transmembrane</keyword>
<comment type="caution">
    <text evidence="8">The sequence shown here is derived from an EMBL/GenBank/DDBJ whole genome shotgun (WGS) entry which is preliminary data.</text>
</comment>
<dbReference type="GO" id="GO:0016020">
    <property type="term" value="C:membrane"/>
    <property type="evidence" value="ECO:0007669"/>
    <property type="project" value="UniProtKB-SubCell"/>
</dbReference>
<evidence type="ECO:0000256" key="5">
    <source>
        <dbReference type="ARBA" id="ARBA00023136"/>
    </source>
</evidence>
<evidence type="ECO:0000256" key="2">
    <source>
        <dbReference type="ARBA" id="ARBA00006143"/>
    </source>
</evidence>
<keyword evidence="5 6" id="KW-0472">Membrane</keyword>
<protein>
    <recommendedName>
        <fullName evidence="7">Cytochrome C biogenesis protein transmembrane domain-containing protein</fullName>
    </recommendedName>
</protein>
<feature type="domain" description="Cytochrome C biogenesis protein transmembrane" evidence="7">
    <location>
        <begin position="7"/>
        <end position="211"/>
    </location>
</feature>
<comment type="subcellular location">
    <subcellularLocation>
        <location evidence="1">Membrane</location>
        <topology evidence="1">Multi-pass membrane protein</topology>
    </subcellularLocation>
</comment>
<dbReference type="Proteomes" id="UP000177876">
    <property type="component" value="Unassembled WGS sequence"/>
</dbReference>
<feature type="transmembrane region" description="Helical" evidence="6">
    <location>
        <begin position="59"/>
        <end position="77"/>
    </location>
</feature>
<evidence type="ECO:0000256" key="1">
    <source>
        <dbReference type="ARBA" id="ARBA00004141"/>
    </source>
</evidence>